<dbReference type="GeneID" id="26632601"/>
<accession>A0A0K0L9D2</accession>
<proteinExistence type="predicted"/>
<gene>
    <name evidence="1" type="ORF">vB_PaeM_PS2400022</name>
</gene>
<sequence>MKGVHEKLSVDVWGKVVAYVSNLRKSSPLLEELVVLDHPGFNPQERRTLNSRRKAYHHLVALFKDLRQGVNHSKAKRLHRIASMLSK</sequence>
<dbReference type="Proteomes" id="UP000203203">
    <property type="component" value="Segment"/>
</dbReference>
<dbReference type="EMBL" id="KM434186">
    <property type="protein sequence ID" value="AIW01727.1"/>
    <property type="molecule type" value="Genomic_DNA"/>
</dbReference>
<evidence type="ECO:0000313" key="1">
    <source>
        <dbReference type="EMBL" id="AIW01727.1"/>
    </source>
</evidence>
<keyword evidence="2" id="KW-1185">Reference proteome</keyword>
<evidence type="ECO:0000313" key="2">
    <source>
        <dbReference type="Proteomes" id="UP000203203"/>
    </source>
</evidence>
<dbReference type="KEGG" id="vg:26632601"/>
<dbReference type="RefSeq" id="YP_009205987.1">
    <property type="nucleotide sequence ID" value="NC_028882.1"/>
</dbReference>
<protein>
    <submittedName>
        <fullName evidence="1">Uncharacterized protein</fullName>
    </submittedName>
</protein>
<reference evidence="2" key="1">
    <citation type="submission" date="2014-08" db="EMBL/GenBank/DDBJ databases">
        <authorList>
            <person name="Gozdek A."/>
            <person name="Dabrowski K."/>
            <person name="Lobocka M."/>
        </authorList>
    </citation>
    <scope>NUCLEOTIDE SEQUENCE [LARGE SCALE GENOMIC DNA]</scope>
</reference>
<name>A0A0K0L9D2_9CAUD</name>
<organism evidence="1 2">
    <name type="scientific">Pseudomonas phage vB_PaeM_PS24</name>
    <dbReference type="NCBI Taxonomy" id="1542092"/>
    <lineage>
        <taxon>Viruses</taxon>
        <taxon>Duplodnaviria</taxon>
        <taxon>Heunggongvirae</taxon>
        <taxon>Uroviricota</taxon>
        <taxon>Caudoviricetes</taxon>
        <taxon>Vandenendeviridae</taxon>
        <taxon>Nankokuvirus</taxon>
        <taxon>Nankokuvirus PS24</taxon>
    </lineage>
</organism>